<dbReference type="AlphaFoldDB" id="A0A7W5ALE0"/>
<sequence>MPGGFGIEALPPAATNPERNFMDASTLESTAATEVLPDAVASLMATHLAESFSAERRAELAAKFADEHIVTLPGFCPPSLLEAIKDEANGIMGRHGAYHDLTFEITDGTPRRMRTVGQPVIRDEGPLIHNFYFAPVLLDFVAGLVGEQVHTCPYAGEHYVISRLDSSGDTHGWHWDDYTYGIILVIEAPHYTEGGFVQAVPNTSWDKSNPDVYGALISSQVRSYALEAGDAYVVKTNTTMHRVHPIRGEGQRTIVNMTLASTPDLDRPMTHETNDALFGGVRDPREATSQAQ</sequence>
<accession>A0A7W5ALE0</accession>
<comment type="caution">
    <text evidence="1">The sequence shown here is derived from an EMBL/GenBank/DDBJ whole genome shotgun (WGS) entry which is preliminary data.</text>
</comment>
<organism evidence="1 2">
    <name type="scientific">Actinoplanes campanulatus</name>
    <dbReference type="NCBI Taxonomy" id="113559"/>
    <lineage>
        <taxon>Bacteria</taxon>
        <taxon>Bacillati</taxon>
        <taxon>Actinomycetota</taxon>
        <taxon>Actinomycetes</taxon>
        <taxon>Micromonosporales</taxon>
        <taxon>Micromonosporaceae</taxon>
        <taxon>Actinoplanes</taxon>
    </lineage>
</organism>
<evidence type="ECO:0000313" key="1">
    <source>
        <dbReference type="EMBL" id="MBB3097919.1"/>
    </source>
</evidence>
<dbReference type="RefSeq" id="WP_183223436.1">
    <property type="nucleotide sequence ID" value="NZ_BMPW01000009.1"/>
</dbReference>
<dbReference type="EMBL" id="JACHXF010000012">
    <property type="protein sequence ID" value="MBB3097919.1"/>
    <property type="molecule type" value="Genomic_DNA"/>
</dbReference>
<name>A0A7W5ALE0_9ACTN</name>
<dbReference type="Proteomes" id="UP000590749">
    <property type="component" value="Unassembled WGS sequence"/>
</dbReference>
<dbReference type="Gene3D" id="2.60.120.620">
    <property type="entry name" value="q2cbj1_9rhob like domain"/>
    <property type="match status" value="1"/>
</dbReference>
<proteinExistence type="predicted"/>
<dbReference type="InterPro" id="IPR056470">
    <property type="entry name" value="BesD/HalB-like"/>
</dbReference>
<evidence type="ECO:0008006" key="3">
    <source>
        <dbReference type="Google" id="ProtNLM"/>
    </source>
</evidence>
<evidence type="ECO:0000313" key="2">
    <source>
        <dbReference type="Proteomes" id="UP000590749"/>
    </source>
</evidence>
<gene>
    <name evidence="1" type="ORF">FHR83_005603</name>
</gene>
<keyword evidence="2" id="KW-1185">Reference proteome</keyword>
<dbReference type="SUPFAM" id="SSF51197">
    <property type="entry name" value="Clavaminate synthase-like"/>
    <property type="match status" value="1"/>
</dbReference>
<dbReference type="Pfam" id="PF23169">
    <property type="entry name" value="HalD"/>
    <property type="match status" value="1"/>
</dbReference>
<protein>
    <recommendedName>
        <fullName evidence="3">Fe2OG dioxygenase domain-containing protein</fullName>
    </recommendedName>
</protein>
<reference evidence="1 2" key="1">
    <citation type="submission" date="2020-08" db="EMBL/GenBank/DDBJ databases">
        <title>Genomic Encyclopedia of Type Strains, Phase III (KMG-III): the genomes of soil and plant-associated and newly described type strains.</title>
        <authorList>
            <person name="Whitman W."/>
        </authorList>
    </citation>
    <scope>NUCLEOTIDE SEQUENCE [LARGE SCALE GENOMIC DNA]</scope>
    <source>
        <strain evidence="1 2">CECT 3287</strain>
    </source>
</reference>